<dbReference type="PROSITE" id="PS00330">
    <property type="entry name" value="HEMOLYSIN_CALCIUM"/>
    <property type="match status" value="19"/>
</dbReference>
<evidence type="ECO:0000256" key="1">
    <source>
        <dbReference type="ARBA" id="ARBA00004370"/>
    </source>
</evidence>
<dbReference type="Proteomes" id="UP001529369">
    <property type="component" value="Unassembled WGS sequence"/>
</dbReference>
<keyword evidence="10" id="KW-1185">Reference proteome</keyword>
<evidence type="ECO:0000256" key="5">
    <source>
        <dbReference type="ARBA" id="ARBA00022737"/>
    </source>
</evidence>
<evidence type="ECO:0000256" key="7">
    <source>
        <dbReference type="ARBA" id="ARBA00023136"/>
    </source>
</evidence>
<keyword evidence="3" id="KW-0964">Secreted</keyword>
<feature type="compositionally biased region" description="Gly residues" evidence="8">
    <location>
        <begin position="1221"/>
        <end position="1234"/>
    </location>
</feature>
<dbReference type="SUPFAM" id="SSF51120">
    <property type="entry name" value="beta-Roll"/>
    <property type="match status" value="10"/>
</dbReference>
<dbReference type="InterPro" id="IPR003995">
    <property type="entry name" value="RTX_toxin_determinant-A"/>
</dbReference>
<name>A0ABT8A4N4_9PROT</name>
<evidence type="ECO:0000313" key="10">
    <source>
        <dbReference type="Proteomes" id="UP001529369"/>
    </source>
</evidence>
<comment type="caution">
    <text evidence="9">The sequence shown here is derived from an EMBL/GenBank/DDBJ whole genome shotgun (WGS) entry which is preliminary data.</text>
</comment>
<dbReference type="InterPro" id="IPR018511">
    <property type="entry name" value="Hemolysin-typ_Ca-bd_CS"/>
</dbReference>
<dbReference type="PANTHER" id="PTHR38340">
    <property type="entry name" value="S-LAYER PROTEIN"/>
    <property type="match status" value="1"/>
</dbReference>
<sequence>MATVTGTAGADLLQGTGGADTLLGLGGNDTLLAGAGLDSLDGGAGEDRAVIDRAAATEAITLYMLAPALVSALAGDSVTGVEHLSFTAGAGDDGLVGGGGDDSLAGGSGQDALQGGAGADTLLGGDGADSLLGGAGADLLAGGAGADRFFLQGSGGLDSSLAATDRIQDFNAAEGDRLVLRGEAIGTALLALAGQGFALSGQASLPLGFAGSLTPRAAPVGGLGLPDRTGGLGLNLYWQPATTGGGWILLDLDRDGMLAGTDLVVRLDLAAGEAVTAASFIAGTFAGLGTTGADALSGTAAADRLFGFGANDTLAGLAGDDTLLGGDGSDSLAGGAGFDSLLGADGADTLDGGDDTDVLDGGAGDDALAGGSGDDLLLGGAGDDLLQGGGGDDRLQGGFGADTLDGGAGADTLLLQGMGEASWSTLAAPDRVIGFLPAEGDRLRLSNAWFGRGDGGGADAGTYTGADGLARALLFSGSTGTALAAPVAGMALPAQGLAPGGLEAYQVYWIPGLGGGGWLVLDLDRNARLDSTDLVVRLDGLAGLAPEDFVDGTFLTLAGGFVIAGTAGDDSLAGGSLGETFLASPGSDRIAGGAGAGNGLSYAGLAGPVAVSIDGYAMGSTAKPDGARDSFSGIQVIAGTAGADTLDAAAAADGFFALSLEGREGADLLVGNGTAGVQLSYAASPGAISLDLLAGSGSDGWGSTDTLVGIRRVLALSAFGDTVLGSAGDDVFLSGAAGNKTFDGRAGTDEWRYAGEGAISVMLGPSTVGGFAQGAYVLKPGGTDRLSGIEVVTGGAGDDSVLGSAAAERLAGGAGNDTLDGGNNFDVADYGAGGGLATRGVTVDLTAGSGADAWGGTDVLRNIESAWGTPLGDELTGFAIAGAYTWLRGLAGNDTLRAPAAGTMVGADHAGDPAGILADLAAGTVRDGWGGTDALQAIGVVRGSPHADRIAGGAGAETLLGGGGGDTLDGGAGADWLEGGPGDDLFYVEAAGDLVLEAADEGADTVVAALAWALGPDLEVLVLAEAAGGAYGIGNGGTNLLLGNGSGNVLDGGGDADTLRGGGGGDSLYGSAGDDLLDGQDGDDALVGGAGADTLRGGDGDDIIIADADGRFTGTLLLDAGEAAPRPILLVNAGTFADSIEGGSGLDRWFANQPGSLLDLRLLPLAMQGIEEVYGSAGDDVLLLAPQQAAASVTGGDGSDTLAGTDGGDRLDGSAGDDLLAGGGGDDTLSGGPGDDTLAGGAGHDLLDGLAGHDILRGGSGEDTLVSGDWDLLLDGGPGEDLALIDRGFAVAGLTLTAALLTDGAQATALAGMERLSVRAGAGADLLQGGAGADTLDGGGGGDWLDGGAGANALLGSGGDDTLVSAGWDLLLAGGEGQDLAILDRSGSGRALTMRPGSLSDGVSATGWTGIERLDAAGSALADILLGGAGADTLRGGGGEDTLDGGAGADLLLGGPGDDSYRVDDVFDAILEHPGEGHDTVVAFVGTYLPAGVEVLVLAAGAGPIYGVGEAQANVLLGNEAGNLLIGADGDDTLLGAGGNDILFGEQGGDSLAGDEGDDYLFGGAGDDTLVGGEGFDVLYGEAGNDSLLDGPGLAYLIAGAGDDTLDGGEGADVLYGEEGDDRLAGGPDFVFDLLVAGPGNDRLDGASGFGDFDYLYGGPGDDTFLVDTPADLVFEFPGEGHDTVFADIRGAGYYLFEDIEVLVLLGSTPFGVGNRLDNRLTGNAVGNWLLGGAGDDTLEGRGGDDVLFGEAGADAFVVARGMGADVIGDFGPGTDRVEMSGMGFASFAGLLAATTDYGGTCLIDCGQGDQLVLQNVGKDALLAGDFLFG</sequence>
<evidence type="ECO:0000256" key="8">
    <source>
        <dbReference type="SAM" id="MobiDB-lite"/>
    </source>
</evidence>
<reference evidence="10" key="1">
    <citation type="journal article" date="2019" name="Int. J. Syst. Evol. Microbiol.">
        <title>The Global Catalogue of Microorganisms (GCM) 10K type strain sequencing project: providing services to taxonomists for standard genome sequencing and annotation.</title>
        <authorList>
            <consortium name="The Broad Institute Genomics Platform"/>
            <consortium name="The Broad Institute Genome Sequencing Center for Infectious Disease"/>
            <person name="Wu L."/>
            <person name="Ma J."/>
        </authorList>
    </citation>
    <scope>NUCLEOTIDE SEQUENCE [LARGE SCALE GENOMIC DNA]</scope>
    <source>
        <strain evidence="10">CECT 7131</strain>
    </source>
</reference>
<dbReference type="Pfam" id="PF00353">
    <property type="entry name" value="HemolysinCabind"/>
    <property type="match status" value="19"/>
</dbReference>
<keyword evidence="7" id="KW-0472">Membrane</keyword>
<dbReference type="RefSeq" id="WP_290316456.1">
    <property type="nucleotide sequence ID" value="NZ_JAUFPN010000108.1"/>
</dbReference>
<comment type="subcellular location">
    <subcellularLocation>
        <location evidence="1">Membrane</location>
    </subcellularLocation>
    <subcellularLocation>
        <location evidence="2">Secreted</location>
    </subcellularLocation>
</comment>
<evidence type="ECO:0000256" key="6">
    <source>
        <dbReference type="ARBA" id="ARBA00023026"/>
    </source>
</evidence>
<gene>
    <name evidence="9" type="ORF">QWZ14_09770</name>
</gene>
<dbReference type="PANTHER" id="PTHR38340:SF1">
    <property type="entry name" value="S-LAYER PROTEIN"/>
    <property type="match status" value="1"/>
</dbReference>
<organism evidence="9 10">
    <name type="scientific">Paeniroseomonas aquatica</name>
    <dbReference type="NCBI Taxonomy" id="373043"/>
    <lineage>
        <taxon>Bacteria</taxon>
        <taxon>Pseudomonadati</taxon>
        <taxon>Pseudomonadota</taxon>
        <taxon>Alphaproteobacteria</taxon>
        <taxon>Acetobacterales</taxon>
        <taxon>Acetobacteraceae</taxon>
        <taxon>Paeniroseomonas</taxon>
    </lineage>
</organism>
<feature type="region of interest" description="Disordered" evidence="8">
    <location>
        <begin position="1193"/>
        <end position="1240"/>
    </location>
</feature>
<accession>A0ABT8A4N4</accession>
<dbReference type="InterPro" id="IPR011049">
    <property type="entry name" value="Serralysin-like_metalloprot_C"/>
</dbReference>
<evidence type="ECO:0000256" key="3">
    <source>
        <dbReference type="ARBA" id="ARBA00022525"/>
    </source>
</evidence>
<protein>
    <submittedName>
        <fullName evidence="9">Calcium-binding protein</fullName>
    </submittedName>
</protein>
<keyword evidence="4" id="KW-0800">Toxin</keyword>
<evidence type="ECO:0000256" key="4">
    <source>
        <dbReference type="ARBA" id="ARBA00022656"/>
    </source>
</evidence>
<dbReference type="InterPro" id="IPR001343">
    <property type="entry name" value="Hemolysn_Ca-bd"/>
</dbReference>
<evidence type="ECO:0000256" key="2">
    <source>
        <dbReference type="ARBA" id="ARBA00004613"/>
    </source>
</evidence>
<evidence type="ECO:0000313" key="9">
    <source>
        <dbReference type="EMBL" id="MDN3564651.1"/>
    </source>
</evidence>
<proteinExistence type="predicted"/>
<dbReference type="InterPro" id="IPR050557">
    <property type="entry name" value="RTX_toxin/Mannuronan_C5-epim"/>
</dbReference>
<keyword evidence="6" id="KW-0843">Virulence</keyword>
<dbReference type="Gene3D" id="2.150.10.10">
    <property type="entry name" value="Serralysin-like metalloprotease, C-terminal"/>
    <property type="match status" value="13"/>
</dbReference>
<dbReference type="PRINTS" id="PR00313">
    <property type="entry name" value="CABNDNGRPT"/>
</dbReference>
<dbReference type="PRINTS" id="PR01488">
    <property type="entry name" value="RTXTOXINA"/>
</dbReference>
<keyword evidence="5" id="KW-0677">Repeat</keyword>
<dbReference type="EMBL" id="JAUFPN010000108">
    <property type="protein sequence ID" value="MDN3564651.1"/>
    <property type="molecule type" value="Genomic_DNA"/>
</dbReference>